<organism evidence="1 2">
    <name type="scientific">Lyophyllum shimeji</name>
    <name type="common">Hon-shimeji</name>
    <name type="synonym">Tricholoma shimeji</name>
    <dbReference type="NCBI Taxonomy" id="47721"/>
    <lineage>
        <taxon>Eukaryota</taxon>
        <taxon>Fungi</taxon>
        <taxon>Dikarya</taxon>
        <taxon>Basidiomycota</taxon>
        <taxon>Agaricomycotina</taxon>
        <taxon>Agaricomycetes</taxon>
        <taxon>Agaricomycetidae</taxon>
        <taxon>Agaricales</taxon>
        <taxon>Tricholomatineae</taxon>
        <taxon>Lyophyllaceae</taxon>
        <taxon>Lyophyllum</taxon>
    </lineage>
</organism>
<comment type="caution">
    <text evidence="1">The sequence shown here is derived from an EMBL/GenBank/DDBJ whole genome shotgun (WGS) entry which is preliminary data.</text>
</comment>
<proteinExistence type="predicted"/>
<dbReference type="Proteomes" id="UP001063166">
    <property type="component" value="Unassembled WGS sequence"/>
</dbReference>
<dbReference type="AlphaFoldDB" id="A0A9P3PY72"/>
<accession>A0A9P3PY72</accession>
<evidence type="ECO:0000313" key="1">
    <source>
        <dbReference type="EMBL" id="GLB43321.1"/>
    </source>
</evidence>
<name>A0A9P3PY72_LYOSH</name>
<evidence type="ECO:0000313" key="2">
    <source>
        <dbReference type="Proteomes" id="UP001063166"/>
    </source>
</evidence>
<reference evidence="1" key="1">
    <citation type="submission" date="2022-07" db="EMBL/GenBank/DDBJ databases">
        <title>The genome of Lyophyllum shimeji provides insight into the initial evolution of ectomycorrhizal fungal genome.</title>
        <authorList>
            <person name="Kobayashi Y."/>
            <person name="Shibata T."/>
            <person name="Hirakawa H."/>
            <person name="Shigenobu S."/>
            <person name="Nishiyama T."/>
            <person name="Yamada A."/>
            <person name="Hasebe M."/>
            <person name="Kawaguchi M."/>
        </authorList>
    </citation>
    <scope>NUCLEOTIDE SEQUENCE</scope>
    <source>
        <strain evidence="1">AT787</strain>
    </source>
</reference>
<gene>
    <name evidence="1" type="ORF">LshimejAT787_1302220</name>
</gene>
<keyword evidence="2" id="KW-1185">Reference proteome</keyword>
<dbReference type="EMBL" id="BRPK01000013">
    <property type="protein sequence ID" value="GLB43321.1"/>
    <property type="molecule type" value="Genomic_DNA"/>
</dbReference>
<sequence length="113" mass="12628">MAIRSHGHLGKVRHVLAAVQAIYTAEAKANFQSSKHNYPKPSEFELPPARYDIMSHILACLTTATASVLDQPPLVEKCWVMRNVEQFFIHNVRSPPGLLRSGANVARRTRATH</sequence>
<protein>
    <submittedName>
        <fullName evidence="1">Uncharacterized protein</fullName>
    </submittedName>
</protein>